<reference evidence="1 2" key="1">
    <citation type="submission" date="2020-08" db="EMBL/GenBank/DDBJ databases">
        <authorList>
            <person name="Liu C."/>
            <person name="Sun Q."/>
        </authorList>
    </citation>
    <scope>NUCLEOTIDE SEQUENCE [LARGE SCALE GENOMIC DNA]</scope>
    <source>
        <strain evidence="1 2">NSJ-61</strain>
    </source>
</reference>
<dbReference type="AlphaFoldDB" id="A0A7G9GNP0"/>
<dbReference type="KEGG" id="ehn:H9Q80_00250"/>
<proteinExistence type="predicted"/>
<organism evidence="1 2">
    <name type="scientific">[Eubacterium] hominis</name>
    <dbReference type="NCBI Taxonomy" id="2764325"/>
    <lineage>
        <taxon>Bacteria</taxon>
        <taxon>Bacillati</taxon>
        <taxon>Bacillota</taxon>
        <taxon>Erysipelotrichia</taxon>
        <taxon>Erysipelotrichales</taxon>
        <taxon>Erysipelotrichaceae</taxon>
        <taxon>Amedibacillus</taxon>
    </lineage>
</organism>
<evidence type="ECO:0000313" key="2">
    <source>
        <dbReference type="Proteomes" id="UP000515856"/>
    </source>
</evidence>
<name>A0A7G9GNP0_9FIRM</name>
<gene>
    <name evidence="1" type="ORF">H9Q80_00250</name>
</gene>
<dbReference type="RefSeq" id="WP_118667137.1">
    <property type="nucleotide sequence ID" value="NZ_CP060636.1"/>
</dbReference>
<evidence type="ECO:0000313" key="1">
    <source>
        <dbReference type="EMBL" id="QNM12422.1"/>
    </source>
</evidence>
<dbReference type="Proteomes" id="UP000515856">
    <property type="component" value="Chromosome"/>
</dbReference>
<accession>A0A7G9GNP0</accession>
<keyword evidence="2" id="KW-1185">Reference proteome</keyword>
<sequence length="60" mass="6765">MKNAEKYAEEIAYVIANAAEGACEAFCPGAFIYGGNCEICPLEDKCDKEEELKKWLREEE</sequence>
<dbReference type="EMBL" id="CP060636">
    <property type="protein sequence ID" value="QNM12422.1"/>
    <property type="molecule type" value="Genomic_DNA"/>
</dbReference>
<protein>
    <submittedName>
        <fullName evidence="1">Uncharacterized protein</fullName>
    </submittedName>
</protein>